<dbReference type="RefSeq" id="WP_150811585.1">
    <property type="nucleotide sequence ID" value="NZ_CABPSR010000051.1"/>
</dbReference>
<organism evidence="1 2">
    <name type="scientific">Pandoraea sputorum</name>
    <dbReference type="NCBI Taxonomy" id="93222"/>
    <lineage>
        <taxon>Bacteria</taxon>
        <taxon>Pseudomonadati</taxon>
        <taxon>Pseudomonadota</taxon>
        <taxon>Betaproteobacteria</taxon>
        <taxon>Burkholderiales</taxon>
        <taxon>Burkholderiaceae</taxon>
        <taxon>Pandoraea</taxon>
    </lineage>
</organism>
<dbReference type="Proteomes" id="UP000335538">
    <property type="component" value="Unassembled WGS sequence"/>
</dbReference>
<accession>A0A5E5BLF6</accession>
<evidence type="ECO:0000313" key="1">
    <source>
        <dbReference type="EMBL" id="VVE85952.1"/>
    </source>
</evidence>
<evidence type="ECO:0000313" key="2">
    <source>
        <dbReference type="Proteomes" id="UP000335538"/>
    </source>
</evidence>
<dbReference type="InterPro" id="IPR032675">
    <property type="entry name" value="LRR_dom_sf"/>
</dbReference>
<protein>
    <submittedName>
        <fullName evidence="1">Uncharacterized protein</fullName>
    </submittedName>
</protein>
<dbReference type="Gene3D" id="3.80.10.10">
    <property type="entry name" value="Ribonuclease Inhibitor"/>
    <property type="match status" value="1"/>
</dbReference>
<dbReference type="AlphaFoldDB" id="A0A5E5BLF6"/>
<dbReference type="EMBL" id="CABPSR010000051">
    <property type="protein sequence ID" value="VVE85952.1"/>
    <property type="molecule type" value="Genomic_DNA"/>
</dbReference>
<proteinExistence type="predicted"/>
<name>A0A5E5BLF6_9BURK</name>
<sequence length="478" mass="53949">MGHISSNTLFRALTATSNLGQAAGDYENKPCTKVVKGTIGVLTLGIGYGIFWLCEHFGNASPKIKEFRAAAVELHHQLGSASRELGVGAYVTITTREGATLTFSELRDGVQIEDESTGEGYRFLRGKTLHGIQEQLAKDFLDHPRDYEEFRVKADPDPIPVVLGHRTMDGLIGKGIAYTAMTKNPSDVELLIREEEKAIVKPPFAEIDIHRVKIREFNLCPLFRPKRGASLTKDYSLRKAPSMRTMKLDMSNVILEKHQYGELYDFMVIHPELINLTLNLSLIRYSESASMAVNKGIKLPLFAIKNLHKLEDLKLQLNNMSNLRERRSSIFRSTIAALKNLNKIKTLKIEMEDWGEIKDAMSGRTDNEFIEILDSVSKLKTLRHFSINIAGNYGLSSRGLDNIIDKFKEFEQLNSLELTIGSNEEKHLFGLCDTLKSLKNLKIIKLQADTHRWNSTSQEKFRKALDEIRARGATVMLL</sequence>
<reference evidence="1 2" key="1">
    <citation type="submission" date="2019-08" db="EMBL/GenBank/DDBJ databases">
        <authorList>
            <person name="Peeters C."/>
        </authorList>
    </citation>
    <scope>NUCLEOTIDE SEQUENCE [LARGE SCALE GENOMIC DNA]</scope>
    <source>
        <strain evidence="1 2">LMG 31121</strain>
    </source>
</reference>
<dbReference type="SUPFAM" id="SSF52047">
    <property type="entry name" value="RNI-like"/>
    <property type="match status" value="1"/>
</dbReference>
<gene>
    <name evidence="1" type="ORF">PSP31121_05586</name>
</gene>